<dbReference type="Gene3D" id="3.10.20.90">
    <property type="entry name" value="Phosphatidylinositol 3-kinase Catalytic Subunit, Chain A, domain 1"/>
    <property type="match status" value="1"/>
</dbReference>
<reference evidence="1" key="1">
    <citation type="submission" date="2025-08" db="UniProtKB">
        <authorList>
            <consortium name="Ensembl"/>
        </authorList>
    </citation>
    <scope>IDENTIFICATION</scope>
</reference>
<dbReference type="Proteomes" id="UP000261580">
    <property type="component" value="Unassembled WGS sequence"/>
</dbReference>
<dbReference type="STRING" id="32507.ENSNBRP00000006193"/>
<accession>A0A3Q4GHN2</accession>
<protein>
    <recommendedName>
        <fullName evidence="3">Ubiquitin-like domain-containing protein</fullName>
    </recommendedName>
</protein>
<sequence length="109" mass="12639">MGKICQVKVFGPDGDLKVIELSSTEEQFQSMTVKLLRDKIRQLNTFSRNKRKDLRLIFTDKLLCVDSNLLRDYGIQHTSIIQVEPRVPGGGNLNHLWSHYNKDKKLQLK</sequence>
<dbReference type="Bgee" id="ENSNBRG00000004861">
    <property type="expression patterns" value="Expressed in liver and 1 other cell type or tissue"/>
</dbReference>
<dbReference type="GeneTree" id="ENSGT00980000198800"/>
<dbReference type="SUPFAM" id="SSF54236">
    <property type="entry name" value="Ubiquitin-like"/>
    <property type="match status" value="1"/>
</dbReference>
<keyword evidence="2" id="KW-1185">Reference proteome</keyword>
<evidence type="ECO:0000313" key="2">
    <source>
        <dbReference type="Proteomes" id="UP000261580"/>
    </source>
</evidence>
<name>A0A3Q4GHN2_NEOBR</name>
<dbReference type="CDD" id="cd17039">
    <property type="entry name" value="Ubl_ubiquitin_like"/>
    <property type="match status" value="1"/>
</dbReference>
<evidence type="ECO:0008006" key="3">
    <source>
        <dbReference type="Google" id="ProtNLM"/>
    </source>
</evidence>
<evidence type="ECO:0000313" key="1">
    <source>
        <dbReference type="Ensembl" id="ENSNBRP00000006193.1"/>
    </source>
</evidence>
<dbReference type="AlphaFoldDB" id="A0A3Q4GHN2"/>
<proteinExistence type="predicted"/>
<dbReference type="Ensembl" id="ENSNBRT00000006381.1">
    <property type="protein sequence ID" value="ENSNBRP00000006193.1"/>
    <property type="gene ID" value="ENSNBRG00000004861.1"/>
</dbReference>
<dbReference type="InterPro" id="IPR029071">
    <property type="entry name" value="Ubiquitin-like_domsf"/>
</dbReference>
<organism evidence="1 2">
    <name type="scientific">Neolamprologus brichardi</name>
    <name type="common">Fairy cichlid</name>
    <name type="synonym">Lamprologus brichardi</name>
    <dbReference type="NCBI Taxonomy" id="32507"/>
    <lineage>
        <taxon>Eukaryota</taxon>
        <taxon>Metazoa</taxon>
        <taxon>Chordata</taxon>
        <taxon>Craniata</taxon>
        <taxon>Vertebrata</taxon>
        <taxon>Euteleostomi</taxon>
        <taxon>Actinopterygii</taxon>
        <taxon>Neopterygii</taxon>
        <taxon>Teleostei</taxon>
        <taxon>Neoteleostei</taxon>
        <taxon>Acanthomorphata</taxon>
        <taxon>Ovalentaria</taxon>
        <taxon>Cichlomorphae</taxon>
        <taxon>Cichliformes</taxon>
        <taxon>Cichlidae</taxon>
        <taxon>African cichlids</taxon>
        <taxon>Pseudocrenilabrinae</taxon>
        <taxon>Lamprologini</taxon>
        <taxon>Neolamprologus</taxon>
    </lineage>
</organism>
<reference evidence="1" key="2">
    <citation type="submission" date="2025-09" db="UniProtKB">
        <authorList>
            <consortium name="Ensembl"/>
        </authorList>
    </citation>
    <scope>IDENTIFICATION</scope>
</reference>
<dbReference type="OMA" id="MTINLCD"/>